<sequence length="532" mass="59320">MTDLHPIDNDDSAKYRLIGESVLSYQFIVPHDARIYLGDLLKIADETKGLTFYAKVSEICHACNFADPRWDTRAYAGRFYVMGEDVFLGVKAAPLGYLDEGGKFRKPNTLPSKFSRVVADPDAADFAFLRKEMGEIEVGLLKNGLGVVEGVPVALHAKVMAQHMGVFATTGMGKSNFMKVFSASCMKAREFGMLIVDPHGEYATGGRSSTGDPTKGLLHYTAGRDGLAVFTIDRKKLEKYHLNHLWLEYDDIRASDLNILFDHSGPQHDVLELLGDVRGSDLIAFFEETDFANFDAGTYEGRFKWIAEQLRTSHPGPLNVLKRHFEILTRSNAPFFRKEGSSIPEIVRALDENKVVLIDIPTMGERSELFVLSVITRQIMGRHREWGVDKEERPPQVLIAIEEAQRVLGTGGRQTQIFREAAMEGRKFGVGLCVVTQQPKNIDPRVLAQLNTFVVMGLGDRGDRDIIASSAKQDLSQMDTEIQTLDTGEAVISTLKIPFPVSTKIHAFDGYIGTLNREARRPIDDGLKRGFF</sequence>
<dbReference type="InterPro" id="IPR027417">
    <property type="entry name" value="P-loop_NTPase"/>
</dbReference>
<evidence type="ECO:0000313" key="7">
    <source>
        <dbReference type="Proteomes" id="UP000826709"/>
    </source>
</evidence>
<dbReference type="RefSeq" id="WP_220681225.1">
    <property type="nucleotide sequence ID" value="NZ_CP037968.1"/>
</dbReference>
<reference evidence="6" key="2">
    <citation type="submission" date="2019-03" db="EMBL/GenBank/DDBJ databases">
        <authorList>
            <person name="Chen S.-C."/>
            <person name="Wu S.-Y."/>
            <person name="Lai M.-C."/>
        </authorList>
    </citation>
    <scope>NUCLEOTIDE SEQUENCE</scope>
    <source>
        <strain evidence="6">ML15</strain>
    </source>
</reference>
<evidence type="ECO:0000256" key="1">
    <source>
        <dbReference type="ARBA" id="ARBA00007816"/>
    </source>
</evidence>
<comment type="similarity">
    <text evidence="1">Belongs to the HerA family.</text>
</comment>
<comment type="catalytic activity">
    <reaction evidence="2">
        <text>Couples ATP hydrolysis with the unwinding of duplex DNA by translocating in the 3'-5' direction.</text>
        <dbReference type="EC" id="5.6.2.4"/>
    </reaction>
</comment>
<feature type="domain" description="Helicase HerA central" evidence="5">
    <location>
        <begin position="149"/>
        <end position="379"/>
    </location>
</feature>
<dbReference type="GO" id="GO:0043139">
    <property type="term" value="F:5'-3' DNA helicase activity"/>
    <property type="evidence" value="ECO:0007669"/>
    <property type="project" value="UniProtKB-EC"/>
</dbReference>
<organism evidence="6 7">
    <name type="scientific">Methanofollis formosanus</name>
    <dbReference type="NCBI Taxonomy" id="299308"/>
    <lineage>
        <taxon>Archaea</taxon>
        <taxon>Methanobacteriati</taxon>
        <taxon>Methanobacteriota</taxon>
        <taxon>Stenosarchaea group</taxon>
        <taxon>Methanomicrobia</taxon>
        <taxon>Methanomicrobiales</taxon>
        <taxon>Methanomicrobiaceae</taxon>
        <taxon>Methanofollis</taxon>
    </lineage>
</organism>
<dbReference type="PANTHER" id="PTHR42957:SF1">
    <property type="entry name" value="HELICASE MJ1565-RELATED"/>
    <property type="match status" value="1"/>
</dbReference>
<dbReference type="Gene3D" id="3.40.50.300">
    <property type="entry name" value="P-loop containing nucleotide triphosphate hydrolases"/>
    <property type="match status" value="2"/>
</dbReference>
<protein>
    <submittedName>
        <fullName evidence="6">ATP-binding protein</fullName>
    </submittedName>
</protein>
<dbReference type="SUPFAM" id="SSF52540">
    <property type="entry name" value="P-loop containing nucleoside triphosphate hydrolases"/>
    <property type="match status" value="1"/>
</dbReference>
<name>A0A8G1A3S2_9EURY</name>
<dbReference type="Pfam" id="PF01935">
    <property type="entry name" value="DUF87"/>
    <property type="match status" value="1"/>
</dbReference>
<keyword evidence="7" id="KW-1185">Reference proteome</keyword>
<dbReference type="InterPro" id="IPR002789">
    <property type="entry name" value="HerA_central"/>
</dbReference>
<proteinExistence type="inferred from homology"/>
<comment type="catalytic activity">
    <reaction evidence="4">
        <text>ATP + H2O = ADP + phosphate + H(+)</text>
        <dbReference type="Rhea" id="RHEA:13065"/>
        <dbReference type="ChEBI" id="CHEBI:15377"/>
        <dbReference type="ChEBI" id="CHEBI:15378"/>
        <dbReference type="ChEBI" id="CHEBI:30616"/>
        <dbReference type="ChEBI" id="CHEBI:43474"/>
        <dbReference type="ChEBI" id="CHEBI:456216"/>
        <dbReference type="EC" id="5.6.2.4"/>
    </reaction>
</comment>
<dbReference type="OrthoDB" id="107033at2157"/>
<evidence type="ECO:0000259" key="5">
    <source>
        <dbReference type="Pfam" id="PF01935"/>
    </source>
</evidence>
<evidence type="ECO:0000256" key="4">
    <source>
        <dbReference type="ARBA" id="ARBA00048988"/>
    </source>
</evidence>
<dbReference type="Proteomes" id="UP000826709">
    <property type="component" value="Chromosome"/>
</dbReference>
<dbReference type="AlphaFoldDB" id="A0A8G1A3S2"/>
<comment type="catalytic activity">
    <reaction evidence="3">
        <text>ATP + H2O = ADP + phosphate + H(+)</text>
        <dbReference type="Rhea" id="RHEA:13065"/>
        <dbReference type="ChEBI" id="CHEBI:15377"/>
        <dbReference type="ChEBI" id="CHEBI:15378"/>
        <dbReference type="ChEBI" id="CHEBI:30616"/>
        <dbReference type="ChEBI" id="CHEBI:43474"/>
        <dbReference type="ChEBI" id="CHEBI:456216"/>
        <dbReference type="EC" id="5.6.2.3"/>
    </reaction>
</comment>
<accession>A0A8G1A3S2</accession>
<dbReference type="InterPro" id="IPR008571">
    <property type="entry name" value="HerA-like"/>
</dbReference>
<dbReference type="PANTHER" id="PTHR42957">
    <property type="entry name" value="HELICASE MJ1565-RELATED"/>
    <property type="match status" value="1"/>
</dbReference>
<evidence type="ECO:0000256" key="3">
    <source>
        <dbReference type="ARBA" id="ARBA00048954"/>
    </source>
</evidence>
<evidence type="ECO:0000256" key="2">
    <source>
        <dbReference type="ARBA" id="ARBA00034617"/>
    </source>
</evidence>
<dbReference type="KEGG" id="mfk:E2N92_11025"/>
<dbReference type="GO" id="GO:0043138">
    <property type="term" value="F:3'-5' DNA helicase activity"/>
    <property type="evidence" value="ECO:0007669"/>
    <property type="project" value="UniProtKB-EC"/>
</dbReference>
<gene>
    <name evidence="6" type="ORF">E2N92_11025</name>
</gene>
<keyword evidence="6" id="KW-0547">Nucleotide-binding</keyword>
<evidence type="ECO:0000313" key="6">
    <source>
        <dbReference type="EMBL" id="QYZ79916.1"/>
    </source>
</evidence>
<keyword evidence="6" id="KW-0067">ATP-binding</keyword>
<dbReference type="GO" id="GO:0005524">
    <property type="term" value="F:ATP binding"/>
    <property type="evidence" value="ECO:0007669"/>
    <property type="project" value="UniProtKB-KW"/>
</dbReference>
<reference evidence="6" key="1">
    <citation type="journal article" date="2005" name="Int. J. Syst. Evol. Microbiol.">
        <title>Methanofollis formosanus sp. nov., isolated from a fish pond.</title>
        <authorList>
            <person name="Wu S.Y."/>
            <person name="Chen S.C."/>
            <person name="Lai M.C."/>
        </authorList>
    </citation>
    <scope>NUCLEOTIDE SEQUENCE</scope>
    <source>
        <strain evidence="6">ML15</strain>
    </source>
</reference>
<dbReference type="EMBL" id="CP037968">
    <property type="protein sequence ID" value="QYZ79916.1"/>
    <property type="molecule type" value="Genomic_DNA"/>
</dbReference>